<protein>
    <submittedName>
        <fullName evidence="1">Uncharacterized protein</fullName>
    </submittedName>
</protein>
<keyword evidence="2" id="KW-1185">Reference proteome</keyword>
<evidence type="ECO:0000313" key="2">
    <source>
        <dbReference type="Proteomes" id="UP001207918"/>
    </source>
</evidence>
<comment type="caution">
    <text evidence="1">The sequence shown here is derived from an EMBL/GenBank/DDBJ whole genome shotgun (WGS) entry which is preliminary data.</text>
</comment>
<dbReference type="Pfam" id="PF18928">
    <property type="entry name" value="DUF5677"/>
    <property type="match status" value="1"/>
</dbReference>
<proteinExistence type="predicted"/>
<dbReference type="InterPro" id="IPR043733">
    <property type="entry name" value="DUF5677"/>
</dbReference>
<accession>A0ABT3PIQ3</accession>
<dbReference type="Proteomes" id="UP001207918">
    <property type="component" value="Unassembled WGS sequence"/>
</dbReference>
<organism evidence="1 2">
    <name type="scientific">Fodinibius salsisoli</name>
    <dbReference type="NCBI Taxonomy" id="2820877"/>
    <lineage>
        <taxon>Bacteria</taxon>
        <taxon>Pseudomonadati</taxon>
        <taxon>Balneolota</taxon>
        <taxon>Balneolia</taxon>
        <taxon>Balneolales</taxon>
        <taxon>Balneolaceae</taxon>
        <taxon>Fodinibius</taxon>
    </lineage>
</organism>
<name>A0ABT3PIQ3_9BACT</name>
<gene>
    <name evidence="1" type="ORF">J6I44_02970</name>
</gene>
<sequence>MNRTLNTQISTSGIPEGLLWNDRSAMLNDHLYFCLSKSCRSLKAIRILYDEKLFEDSLTLLRSVYEAYLSMRYVSETNDQNVFDYLIMNPISLKVGALEPLESNGKIIKGKLVDTKTGKVRDHKFILPSELSKKTGYDLDNKVHQYLYNFLNNYSHTNFSTLGHFLDMTDAPEFSATSDISESPTVLILSLYLATLLLVELEKFEDLDPPDIKSVCRQVLGATELINYTINKLDLEKDDKLYLLIVERLKIALKESIKESYLNPSSSDKKRINRISPDIIPAS</sequence>
<evidence type="ECO:0000313" key="1">
    <source>
        <dbReference type="EMBL" id="MCW9705797.1"/>
    </source>
</evidence>
<dbReference type="EMBL" id="JAGGJA010000002">
    <property type="protein sequence ID" value="MCW9705797.1"/>
    <property type="molecule type" value="Genomic_DNA"/>
</dbReference>
<reference evidence="1 2" key="1">
    <citation type="submission" date="2021-03" db="EMBL/GenBank/DDBJ databases">
        <title>Aliifodinibius sp. nov., a new bacterium isolated from saline soil.</title>
        <authorList>
            <person name="Galisteo C."/>
            <person name="De La Haba R."/>
            <person name="Sanchez-Porro C."/>
            <person name="Ventosa A."/>
        </authorList>
    </citation>
    <scope>NUCLEOTIDE SEQUENCE [LARGE SCALE GENOMIC DNA]</scope>
    <source>
        <strain evidence="1 2">1BSP15-2V2</strain>
    </source>
</reference>